<keyword evidence="1" id="KW-0479">Metal-binding</keyword>
<keyword evidence="3" id="KW-0862">Zinc</keyword>
<feature type="region of interest" description="Disordered" evidence="5">
    <location>
        <begin position="151"/>
        <end position="251"/>
    </location>
</feature>
<evidence type="ECO:0000256" key="1">
    <source>
        <dbReference type="ARBA" id="ARBA00022723"/>
    </source>
</evidence>
<feature type="compositionally biased region" description="Basic and acidic residues" evidence="5">
    <location>
        <begin position="164"/>
        <end position="173"/>
    </location>
</feature>
<reference evidence="8" key="2">
    <citation type="journal article" date="2024" name="Plant">
        <title>Genomic evolution and insights into agronomic trait innovations of Sesamum species.</title>
        <authorList>
            <person name="Miao H."/>
            <person name="Wang L."/>
            <person name="Qu L."/>
            <person name="Liu H."/>
            <person name="Sun Y."/>
            <person name="Le M."/>
            <person name="Wang Q."/>
            <person name="Wei S."/>
            <person name="Zheng Y."/>
            <person name="Lin W."/>
            <person name="Duan Y."/>
            <person name="Cao H."/>
            <person name="Xiong S."/>
            <person name="Wang X."/>
            <person name="Wei L."/>
            <person name="Li C."/>
            <person name="Ma Q."/>
            <person name="Ju M."/>
            <person name="Zhao R."/>
            <person name="Li G."/>
            <person name="Mu C."/>
            <person name="Tian Q."/>
            <person name="Mei H."/>
            <person name="Zhang T."/>
            <person name="Gao T."/>
            <person name="Zhang H."/>
        </authorList>
    </citation>
    <scope>NUCLEOTIDE SEQUENCE</scope>
    <source>
        <strain evidence="8">KEN8</strain>
    </source>
</reference>
<name>A0AAW2IYI3_9LAMI</name>
<keyword evidence="2 4" id="KW-0863">Zinc-finger</keyword>
<dbReference type="PROSITE" id="PS50966">
    <property type="entry name" value="ZF_SWIM"/>
    <property type="match status" value="1"/>
</dbReference>
<dbReference type="Pfam" id="PF03108">
    <property type="entry name" value="DBD_Tnp_Mut"/>
    <property type="match status" value="1"/>
</dbReference>
<dbReference type="InterPro" id="IPR007527">
    <property type="entry name" value="Znf_SWIM"/>
</dbReference>
<evidence type="ECO:0000256" key="3">
    <source>
        <dbReference type="ARBA" id="ARBA00022833"/>
    </source>
</evidence>
<dbReference type="GO" id="GO:0003676">
    <property type="term" value="F:nucleic acid binding"/>
    <property type="evidence" value="ECO:0007669"/>
    <property type="project" value="InterPro"/>
</dbReference>
<dbReference type="SMART" id="SM00575">
    <property type="entry name" value="ZnF_PMZ"/>
    <property type="match status" value="1"/>
</dbReference>
<feature type="compositionally biased region" description="Acidic residues" evidence="5">
    <location>
        <begin position="212"/>
        <end position="230"/>
    </location>
</feature>
<protein>
    <recommendedName>
        <fullName evidence="9">SWIM-type domain-containing protein</fullName>
    </recommendedName>
</protein>
<proteinExistence type="predicted"/>
<feature type="compositionally biased region" description="Basic residues" evidence="5">
    <location>
        <begin position="441"/>
        <end position="450"/>
    </location>
</feature>
<dbReference type="InterPro" id="IPR001878">
    <property type="entry name" value="Znf_CCHC"/>
</dbReference>
<dbReference type="InterPro" id="IPR006564">
    <property type="entry name" value="Znf_PMZ"/>
</dbReference>
<dbReference type="PANTHER" id="PTHR31973:SF187">
    <property type="entry name" value="MUTATOR TRANSPOSASE MUDRA PROTEIN"/>
    <property type="match status" value="1"/>
</dbReference>
<evidence type="ECO:0000313" key="8">
    <source>
        <dbReference type="EMBL" id="KAL0287349.1"/>
    </source>
</evidence>
<feature type="region of interest" description="Disordered" evidence="5">
    <location>
        <begin position="440"/>
        <end position="469"/>
    </location>
</feature>
<accession>A0AAW2IYI3</accession>
<reference evidence="8" key="1">
    <citation type="submission" date="2020-06" db="EMBL/GenBank/DDBJ databases">
        <authorList>
            <person name="Li T."/>
            <person name="Hu X."/>
            <person name="Zhang T."/>
            <person name="Song X."/>
            <person name="Zhang H."/>
            <person name="Dai N."/>
            <person name="Sheng W."/>
            <person name="Hou X."/>
            <person name="Wei L."/>
        </authorList>
    </citation>
    <scope>NUCLEOTIDE SEQUENCE</scope>
    <source>
        <strain evidence="8">KEN8</strain>
        <tissue evidence="8">Leaf</tissue>
    </source>
</reference>
<dbReference type="EMBL" id="JACGWM010001825">
    <property type="protein sequence ID" value="KAL0287349.1"/>
    <property type="molecule type" value="Genomic_DNA"/>
</dbReference>
<gene>
    <name evidence="8" type="ORF">Scaly_2766500</name>
</gene>
<evidence type="ECO:0000256" key="2">
    <source>
        <dbReference type="ARBA" id="ARBA00022771"/>
    </source>
</evidence>
<dbReference type="AlphaFoldDB" id="A0AAW2IYI3"/>
<feature type="domain" description="SWIM-type" evidence="7">
    <location>
        <begin position="360"/>
        <end position="392"/>
    </location>
</feature>
<dbReference type="SUPFAM" id="SSF57756">
    <property type="entry name" value="Retrovirus zinc finger-like domains"/>
    <property type="match status" value="1"/>
</dbReference>
<dbReference type="PANTHER" id="PTHR31973">
    <property type="entry name" value="POLYPROTEIN, PUTATIVE-RELATED"/>
    <property type="match status" value="1"/>
</dbReference>
<dbReference type="Pfam" id="PF04434">
    <property type="entry name" value="SWIM"/>
    <property type="match status" value="1"/>
</dbReference>
<evidence type="ECO:0000259" key="6">
    <source>
        <dbReference type="PROSITE" id="PS50158"/>
    </source>
</evidence>
<organism evidence="8">
    <name type="scientific">Sesamum calycinum</name>
    <dbReference type="NCBI Taxonomy" id="2727403"/>
    <lineage>
        <taxon>Eukaryota</taxon>
        <taxon>Viridiplantae</taxon>
        <taxon>Streptophyta</taxon>
        <taxon>Embryophyta</taxon>
        <taxon>Tracheophyta</taxon>
        <taxon>Spermatophyta</taxon>
        <taxon>Magnoliopsida</taxon>
        <taxon>eudicotyledons</taxon>
        <taxon>Gunneridae</taxon>
        <taxon>Pentapetalae</taxon>
        <taxon>asterids</taxon>
        <taxon>lamiids</taxon>
        <taxon>Lamiales</taxon>
        <taxon>Pedaliaceae</taxon>
        <taxon>Sesamum</taxon>
    </lineage>
</organism>
<evidence type="ECO:0000259" key="7">
    <source>
        <dbReference type="PROSITE" id="PS50966"/>
    </source>
</evidence>
<feature type="compositionally biased region" description="Acidic residues" evidence="5">
    <location>
        <begin position="191"/>
        <end position="204"/>
    </location>
</feature>
<evidence type="ECO:0000256" key="4">
    <source>
        <dbReference type="PROSITE-ProRule" id="PRU00047"/>
    </source>
</evidence>
<feature type="domain" description="CCHC-type" evidence="6">
    <location>
        <begin position="481"/>
        <end position="496"/>
    </location>
</feature>
<dbReference type="InterPro" id="IPR004332">
    <property type="entry name" value="Transposase_MuDR"/>
</dbReference>
<dbReference type="GO" id="GO:0008270">
    <property type="term" value="F:zinc ion binding"/>
    <property type="evidence" value="ECO:0007669"/>
    <property type="project" value="UniProtKB-KW"/>
</dbReference>
<comment type="caution">
    <text evidence="8">The sequence shown here is derived from an EMBL/GenBank/DDBJ whole genome shotgun (WGS) entry which is preliminary data.</text>
</comment>
<evidence type="ECO:0000256" key="5">
    <source>
        <dbReference type="SAM" id="MobiDB-lite"/>
    </source>
</evidence>
<feature type="compositionally biased region" description="Basic residues" evidence="5">
    <location>
        <begin position="459"/>
        <end position="469"/>
    </location>
</feature>
<dbReference type="InterPro" id="IPR036875">
    <property type="entry name" value="Znf_CCHC_sf"/>
</dbReference>
<sequence length="503" mass="57354">MPICFVELTTDIERDFNVTTKCPRIERLTRGDALRISLAAMKPTPKGRSGTFQVEELEIGHRGSYGDLPKYCRRVSSVGDVGRPCSFSGMRLVLRLEESWQSRAYEDCILDMGSGGCVMRHGHYKPYPVHSEYVARTVDSKRESVPCHYMTESSPMHLEMGGEGIEKGNERGEGGQGDELVDTDYEHIEGDNEGQCDESGIDEGENARDSDCSESSEDEEIDVVDNDGDLDEKKDSDNGQDEGPSHPLFNVKETYDPTFEIGMLFSNKKEFKKALQSHAIKTKRTLKFTKNDKRRVYTEYGDADCEWSELSTCDMLLNNVCEIFNTCILDAREKSILTILEWIREYLTRRMQENRDRSQHSVDLGSKSCSCRKWQLSSIPCKHACFAIYYEKQVPIDYVHECYSVETYKKVSAPAIQLISHEGMWYESCIILPLPPNFRRGAGRPKKARRRESDEPTIKKKKKSKTPQVYKLRRNQKTVHCNTCGETGHNTAKCPEKVSNESQ</sequence>
<dbReference type="PROSITE" id="PS50158">
    <property type="entry name" value="ZF_CCHC"/>
    <property type="match status" value="1"/>
</dbReference>
<evidence type="ECO:0008006" key="9">
    <source>
        <dbReference type="Google" id="ProtNLM"/>
    </source>
</evidence>